<evidence type="ECO:0000313" key="3">
    <source>
        <dbReference type="Proteomes" id="UP000268844"/>
    </source>
</evidence>
<keyword evidence="1" id="KW-0732">Signal</keyword>
<dbReference type="Proteomes" id="UP000268844">
    <property type="component" value="Unassembled WGS sequence"/>
</dbReference>
<reference evidence="2 3" key="1">
    <citation type="submission" date="2018-12" db="EMBL/GenBank/DDBJ databases">
        <authorList>
            <person name="Criscuolo A."/>
        </authorList>
    </citation>
    <scope>NUCLEOTIDE SEQUENCE [LARGE SCALE GENOMIC DNA]</scope>
    <source>
        <strain evidence="2">ACIP1116281</strain>
    </source>
</reference>
<name>A0A447IB48_9HYPH</name>
<dbReference type="AlphaFoldDB" id="A0A447IB48"/>
<proteinExistence type="predicted"/>
<gene>
    <name evidence="2" type="ORF">DEVEQU_01939</name>
</gene>
<dbReference type="EMBL" id="UZWD01000025">
    <property type="protein sequence ID" value="VDS04799.1"/>
    <property type="molecule type" value="Genomic_DNA"/>
</dbReference>
<accession>A0A447IB48</accession>
<dbReference type="RefSeq" id="WP_126150349.1">
    <property type="nucleotide sequence ID" value="NZ_JBHTMH010000001.1"/>
</dbReference>
<evidence type="ECO:0000313" key="2">
    <source>
        <dbReference type="EMBL" id="VDS04799.1"/>
    </source>
</evidence>
<protein>
    <submittedName>
        <fullName evidence="2">Uncharacterized protein</fullName>
    </submittedName>
</protein>
<sequence>MIRFAITLFVLALSYPAFANLPDPDAISAKVPAHTADRQDDAKILRGSADLPIRHRAPAQSAFA</sequence>
<evidence type="ECO:0000256" key="1">
    <source>
        <dbReference type="SAM" id="SignalP"/>
    </source>
</evidence>
<feature type="signal peptide" evidence="1">
    <location>
        <begin position="1"/>
        <end position="19"/>
    </location>
</feature>
<organism evidence="2 3">
    <name type="scientific">Devosia equisanguinis</name>
    <dbReference type="NCBI Taxonomy" id="2490941"/>
    <lineage>
        <taxon>Bacteria</taxon>
        <taxon>Pseudomonadati</taxon>
        <taxon>Pseudomonadota</taxon>
        <taxon>Alphaproteobacteria</taxon>
        <taxon>Hyphomicrobiales</taxon>
        <taxon>Devosiaceae</taxon>
        <taxon>Devosia</taxon>
    </lineage>
</organism>
<keyword evidence="3" id="KW-1185">Reference proteome</keyword>
<feature type="chain" id="PRO_5019388608" evidence="1">
    <location>
        <begin position="20"/>
        <end position="64"/>
    </location>
</feature>